<reference evidence="7 8" key="1">
    <citation type="submission" date="2020-06" db="EMBL/GenBank/DDBJ databases">
        <authorList>
            <person name="Cao W.R."/>
        </authorList>
    </citation>
    <scope>NUCLEOTIDE SEQUENCE [LARGE SCALE GENOMIC DNA]</scope>
    <source>
        <strain evidence="7 8">B1Z28</strain>
    </source>
</reference>
<dbReference type="Gene3D" id="2.40.30.110">
    <property type="entry name" value="Aminomethyltransferase beta-barrel domains"/>
    <property type="match status" value="1"/>
</dbReference>
<dbReference type="EMBL" id="JABXWT010000006">
    <property type="protein sequence ID" value="NVO56626.1"/>
    <property type="molecule type" value="Genomic_DNA"/>
</dbReference>
<feature type="domain" description="FAD dependent oxidoreductase" evidence="3">
    <location>
        <begin position="11"/>
        <end position="365"/>
    </location>
</feature>
<name>A0ABX2PSI9_9RHOB</name>
<evidence type="ECO:0000259" key="4">
    <source>
        <dbReference type="Pfam" id="PF01571"/>
    </source>
</evidence>
<dbReference type="SUPFAM" id="SSF101790">
    <property type="entry name" value="Aminomethyltransferase beta-barrel domain"/>
    <property type="match status" value="1"/>
</dbReference>
<comment type="similarity">
    <text evidence="1">Belongs to the GcvT family.</text>
</comment>
<dbReference type="InterPro" id="IPR006222">
    <property type="entry name" value="GCVT_N"/>
</dbReference>
<dbReference type="PANTHER" id="PTHR43757:SF15">
    <property type="entry name" value="PYRUVATE DEHYDROGENASE PHOSPHATASE REGULATORY SUBUNIT, MITOCHONDRIAL-LIKE"/>
    <property type="match status" value="1"/>
</dbReference>
<comment type="caution">
    <text evidence="7">The sequence shown here is derived from an EMBL/GenBank/DDBJ whole genome shotgun (WGS) entry which is preliminary data.</text>
</comment>
<dbReference type="Gene3D" id="3.30.70.1400">
    <property type="entry name" value="Aminomethyltransferase beta-barrel domains"/>
    <property type="match status" value="1"/>
</dbReference>
<protein>
    <submittedName>
        <fullName evidence="7">FAD-dependent oxidoreductase</fullName>
    </submittedName>
</protein>
<gene>
    <name evidence="7" type="ORF">HW561_12585</name>
</gene>
<evidence type="ECO:0000256" key="2">
    <source>
        <dbReference type="ARBA" id="ARBA00023002"/>
    </source>
</evidence>
<proteinExistence type="inferred from homology"/>
<sequence>MKKQLPSHAQVVIIGGGIHGCSVAYHLAKQGLTDVVLLERKQLTSGTTWHAAGLVGQLQGSHATTDFAKYGIELLEEIEAETGQNPGYRRSGSISVAVNDERMAELKRKADFAKLFGIDAHYMSTPEIQERWPLMNPDGVLGGIYMPSDGSANPIDLTTALAKGARARGAKIFENIKVEEVLTEGGKVTGVRTDQGTITADYVVNCAGMWARELGQQNGVGVPLHACEHYYLVTEAIENLPSDLPVLRSYCDGTYWKEDAGKLLFGFAHFQAKPWAVNGIPDTFEFDSLPFVEDDVMSVLELAMERVPLPDVGIRTFFNGPESYSYDGRFTLGEAPDVKGYFVLAGVNSTGIQSGSGAGRALAQWIIDGHPPIDLSEMDPKRCEDFQARDLYLRERCPETLVLTYAMHWPNRQRETVRNLRRTPFYHPMKARGACFTETQGWERPGWFAPQGVEPKYEYSFGRQNWFDYAIEEQKAAREQVAMIDYTMLGKLMVEGRDAERFLQRICTNNMALKTGRVAYTLMLNERGGIESDVTVARHADDSFMMMSSISHTRRDYLHLRDQIQPGEDVRLRDATASYGVLGIMGPKSRDLLRAVSDDVDPPNEAFPFNSLRHFHIGHAKVFAQRLSYSGEMGWEIFVSPDFAEHVFEVLMQAGEQFGLRLIGGEALNALRLEKGFLHWGHDMAYTESPHQIGMEFVCKTKKDIPFTGRDAYLARKAENKGPFLCSVKLRDPGPLLHHNEPVLRDGKVAGYVTAGAWGQSVGAAVGLCLLNLPDGETEKAAVEQGAFTVLVEGQEIEADISLTPFYDPKSKRMLFGDT</sequence>
<dbReference type="InterPro" id="IPR029043">
    <property type="entry name" value="GcvT/YgfZ_C"/>
</dbReference>
<dbReference type="Gene3D" id="3.30.9.10">
    <property type="entry name" value="D-Amino Acid Oxidase, subunit A, domain 2"/>
    <property type="match status" value="1"/>
</dbReference>
<dbReference type="Pfam" id="PF01571">
    <property type="entry name" value="GCV_T"/>
    <property type="match status" value="1"/>
</dbReference>
<organism evidence="7 8">
    <name type="scientific">Ruegeria haliotis</name>
    <dbReference type="NCBI Taxonomy" id="2747601"/>
    <lineage>
        <taxon>Bacteria</taxon>
        <taxon>Pseudomonadati</taxon>
        <taxon>Pseudomonadota</taxon>
        <taxon>Alphaproteobacteria</taxon>
        <taxon>Rhodobacterales</taxon>
        <taxon>Roseobacteraceae</taxon>
        <taxon>Ruegeria</taxon>
    </lineage>
</organism>
<dbReference type="SUPFAM" id="SSF51905">
    <property type="entry name" value="FAD/NAD(P)-binding domain"/>
    <property type="match status" value="1"/>
</dbReference>
<feature type="domain" description="FAD dependent oxidoreductase central" evidence="6">
    <location>
        <begin position="368"/>
        <end position="422"/>
    </location>
</feature>
<dbReference type="RefSeq" id="WP_176865262.1">
    <property type="nucleotide sequence ID" value="NZ_JABXWT010000006.1"/>
</dbReference>
<evidence type="ECO:0000313" key="7">
    <source>
        <dbReference type="EMBL" id="NVO56626.1"/>
    </source>
</evidence>
<dbReference type="SUPFAM" id="SSF103025">
    <property type="entry name" value="Folate-binding domain"/>
    <property type="match status" value="1"/>
</dbReference>
<evidence type="ECO:0000313" key="8">
    <source>
        <dbReference type="Proteomes" id="UP000630805"/>
    </source>
</evidence>
<evidence type="ECO:0000259" key="6">
    <source>
        <dbReference type="Pfam" id="PF16350"/>
    </source>
</evidence>
<feature type="domain" description="Aminomethyltransferase C-terminal" evidence="5">
    <location>
        <begin position="725"/>
        <end position="808"/>
    </location>
</feature>
<dbReference type="InterPro" id="IPR013977">
    <property type="entry name" value="GcvT_C"/>
</dbReference>
<keyword evidence="8" id="KW-1185">Reference proteome</keyword>
<dbReference type="Pfam" id="PF08669">
    <property type="entry name" value="GCV_T_C"/>
    <property type="match status" value="1"/>
</dbReference>
<keyword evidence="2" id="KW-0560">Oxidoreductase</keyword>
<feature type="domain" description="GCVT N-terminal" evidence="4">
    <location>
        <begin position="426"/>
        <end position="703"/>
    </location>
</feature>
<dbReference type="InterPro" id="IPR028896">
    <property type="entry name" value="GcvT/YgfZ/DmdA"/>
</dbReference>
<dbReference type="Pfam" id="PF01266">
    <property type="entry name" value="DAO"/>
    <property type="match status" value="1"/>
</dbReference>
<evidence type="ECO:0000259" key="3">
    <source>
        <dbReference type="Pfam" id="PF01266"/>
    </source>
</evidence>
<dbReference type="SUPFAM" id="SSF54373">
    <property type="entry name" value="FAD-linked reductases, C-terminal domain"/>
    <property type="match status" value="1"/>
</dbReference>
<dbReference type="Gene3D" id="3.30.1360.120">
    <property type="entry name" value="Probable tRNA modification gtpase trme, domain 1"/>
    <property type="match status" value="1"/>
</dbReference>
<dbReference type="Gene3D" id="3.50.50.60">
    <property type="entry name" value="FAD/NAD(P)-binding domain"/>
    <property type="match status" value="1"/>
</dbReference>
<dbReference type="PANTHER" id="PTHR43757">
    <property type="entry name" value="AMINOMETHYLTRANSFERASE"/>
    <property type="match status" value="1"/>
</dbReference>
<dbReference type="Pfam" id="PF16350">
    <property type="entry name" value="FAO_M"/>
    <property type="match status" value="1"/>
</dbReference>
<dbReference type="InterPro" id="IPR006076">
    <property type="entry name" value="FAD-dep_OxRdtase"/>
</dbReference>
<dbReference type="InterPro" id="IPR036188">
    <property type="entry name" value="FAD/NAD-bd_sf"/>
</dbReference>
<dbReference type="InterPro" id="IPR032503">
    <property type="entry name" value="FAO_M"/>
</dbReference>
<evidence type="ECO:0000259" key="5">
    <source>
        <dbReference type="Pfam" id="PF08669"/>
    </source>
</evidence>
<dbReference type="Proteomes" id="UP000630805">
    <property type="component" value="Unassembled WGS sequence"/>
</dbReference>
<dbReference type="InterPro" id="IPR027266">
    <property type="entry name" value="TrmE/GcvT-like"/>
</dbReference>
<evidence type="ECO:0000256" key="1">
    <source>
        <dbReference type="ARBA" id="ARBA00008609"/>
    </source>
</evidence>
<accession>A0ABX2PSI9</accession>